<reference evidence="3" key="2">
    <citation type="submission" date="2018-02" db="UniProtKB">
        <authorList>
            <consortium name="EnsemblPlants"/>
        </authorList>
    </citation>
    <scope>IDENTIFICATION</scope>
    <source>
        <strain evidence="3">Williams 82</strain>
    </source>
</reference>
<dbReference type="EnsemblPlants" id="KRH25252">
    <property type="protein sequence ID" value="KRH25252"/>
    <property type="gene ID" value="GLYMA_12G090000"/>
</dbReference>
<gene>
    <name evidence="2" type="ORF">GLYMA_12G090000</name>
</gene>
<keyword evidence="4" id="KW-1185">Reference proteome</keyword>
<dbReference type="AlphaFoldDB" id="A0A0R0HGG6"/>
<evidence type="ECO:0000313" key="4">
    <source>
        <dbReference type="Proteomes" id="UP000008827"/>
    </source>
</evidence>
<keyword evidence="1" id="KW-1133">Transmembrane helix</keyword>
<proteinExistence type="predicted"/>
<dbReference type="Gramene" id="KRH25252">
    <property type="protein sequence ID" value="KRH25252"/>
    <property type="gene ID" value="GLYMA_12G090000"/>
</dbReference>
<evidence type="ECO:0000313" key="3">
    <source>
        <dbReference type="EnsemblPlants" id="KRH25252"/>
    </source>
</evidence>
<keyword evidence="1" id="KW-0472">Membrane</keyword>
<evidence type="ECO:0000256" key="1">
    <source>
        <dbReference type="SAM" id="Phobius"/>
    </source>
</evidence>
<dbReference type="Proteomes" id="UP000008827">
    <property type="component" value="Chromosome 12"/>
</dbReference>
<feature type="transmembrane region" description="Helical" evidence="1">
    <location>
        <begin position="48"/>
        <end position="67"/>
    </location>
</feature>
<keyword evidence="1" id="KW-0812">Transmembrane</keyword>
<name>A0A0R0HGG6_SOYBN</name>
<dbReference type="EMBL" id="CM000845">
    <property type="protein sequence ID" value="KRH25252.1"/>
    <property type="molecule type" value="Genomic_DNA"/>
</dbReference>
<sequence length="86" mass="10037">MFIVSSKAVILSQKALILISKLHEHKFVFLLSLSTLKFFCVPEPFPTLLSLGFLAFWVQICSIGYFCDRQQQRRQQIVSDMKRTRL</sequence>
<reference evidence="2" key="3">
    <citation type="submission" date="2018-07" db="EMBL/GenBank/DDBJ databases">
        <title>WGS assembly of Glycine max.</title>
        <authorList>
            <person name="Schmutz J."/>
            <person name="Cannon S."/>
            <person name="Schlueter J."/>
            <person name="Ma J."/>
            <person name="Mitros T."/>
            <person name="Nelson W."/>
            <person name="Hyten D."/>
            <person name="Song Q."/>
            <person name="Thelen J."/>
            <person name="Cheng J."/>
            <person name="Xu D."/>
            <person name="Hellsten U."/>
            <person name="May G."/>
            <person name="Yu Y."/>
            <person name="Sakurai T."/>
            <person name="Umezawa T."/>
            <person name="Bhattacharyya M."/>
            <person name="Sandhu D."/>
            <person name="Valliyodan B."/>
            <person name="Lindquist E."/>
            <person name="Peto M."/>
            <person name="Grant D."/>
            <person name="Shu S."/>
            <person name="Goodstein D."/>
            <person name="Barry K."/>
            <person name="Futrell-Griggs M."/>
            <person name="Abernathy B."/>
            <person name="Du J."/>
            <person name="Tian Z."/>
            <person name="Zhu L."/>
            <person name="Gill N."/>
            <person name="Joshi T."/>
            <person name="Libault M."/>
            <person name="Sethuraman A."/>
            <person name="Zhang X."/>
            <person name="Shinozaki K."/>
            <person name="Nguyen H."/>
            <person name="Wing R."/>
            <person name="Cregan P."/>
            <person name="Specht J."/>
            <person name="Grimwood J."/>
            <person name="Rokhsar D."/>
            <person name="Stacey G."/>
            <person name="Shoemaker R."/>
            <person name="Jackson S."/>
        </authorList>
    </citation>
    <scope>NUCLEOTIDE SEQUENCE</scope>
    <source>
        <tissue evidence="2">Callus</tissue>
    </source>
</reference>
<organism evidence="2">
    <name type="scientific">Glycine max</name>
    <name type="common">Soybean</name>
    <name type="synonym">Glycine hispida</name>
    <dbReference type="NCBI Taxonomy" id="3847"/>
    <lineage>
        <taxon>Eukaryota</taxon>
        <taxon>Viridiplantae</taxon>
        <taxon>Streptophyta</taxon>
        <taxon>Embryophyta</taxon>
        <taxon>Tracheophyta</taxon>
        <taxon>Spermatophyta</taxon>
        <taxon>Magnoliopsida</taxon>
        <taxon>eudicotyledons</taxon>
        <taxon>Gunneridae</taxon>
        <taxon>Pentapetalae</taxon>
        <taxon>rosids</taxon>
        <taxon>fabids</taxon>
        <taxon>Fabales</taxon>
        <taxon>Fabaceae</taxon>
        <taxon>Papilionoideae</taxon>
        <taxon>50 kb inversion clade</taxon>
        <taxon>NPAAA clade</taxon>
        <taxon>indigoferoid/millettioid clade</taxon>
        <taxon>Phaseoleae</taxon>
        <taxon>Glycine</taxon>
        <taxon>Glycine subgen. Soja</taxon>
    </lineage>
</organism>
<evidence type="ECO:0000313" key="2">
    <source>
        <dbReference type="EMBL" id="KRH25252.1"/>
    </source>
</evidence>
<protein>
    <submittedName>
        <fullName evidence="2 3">Uncharacterized protein</fullName>
    </submittedName>
</protein>
<reference evidence="2 3" key="1">
    <citation type="journal article" date="2010" name="Nature">
        <title>Genome sequence of the palaeopolyploid soybean.</title>
        <authorList>
            <person name="Schmutz J."/>
            <person name="Cannon S.B."/>
            <person name="Schlueter J."/>
            <person name="Ma J."/>
            <person name="Mitros T."/>
            <person name="Nelson W."/>
            <person name="Hyten D.L."/>
            <person name="Song Q."/>
            <person name="Thelen J.J."/>
            <person name="Cheng J."/>
            <person name="Xu D."/>
            <person name="Hellsten U."/>
            <person name="May G.D."/>
            <person name="Yu Y."/>
            <person name="Sakurai T."/>
            <person name="Umezawa T."/>
            <person name="Bhattacharyya M.K."/>
            <person name="Sandhu D."/>
            <person name="Valliyodan B."/>
            <person name="Lindquist E."/>
            <person name="Peto M."/>
            <person name="Grant D."/>
            <person name="Shu S."/>
            <person name="Goodstein D."/>
            <person name="Barry K."/>
            <person name="Futrell-Griggs M."/>
            <person name="Abernathy B."/>
            <person name="Du J."/>
            <person name="Tian Z."/>
            <person name="Zhu L."/>
            <person name="Gill N."/>
            <person name="Joshi T."/>
            <person name="Libault M."/>
            <person name="Sethuraman A."/>
            <person name="Zhang X.-C."/>
            <person name="Shinozaki K."/>
            <person name="Nguyen H.T."/>
            <person name="Wing R.A."/>
            <person name="Cregan P."/>
            <person name="Specht J."/>
            <person name="Grimwood J."/>
            <person name="Rokhsar D."/>
            <person name="Stacey G."/>
            <person name="Shoemaker R.C."/>
            <person name="Jackson S.A."/>
        </authorList>
    </citation>
    <scope>NUCLEOTIDE SEQUENCE [LARGE SCALE GENOMIC DNA]</scope>
    <source>
        <strain evidence="3">cv. Williams 82</strain>
        <tissue evidence="2">Callus</tissue>
    </source>
</reference>
<dbReference type="InParanoid" id="A0A0R0HGG6"/>
<accession>A0A0R0HGG6</accession>